<feature type="signal peptide" evidence="1">
    <location>
        <begin position="1"/>
        <end position="27"/>
    </location>
</feature>
<dbReference type="InterPro" id="IPR025711">
    <property type="entry name" value="PepSY"/>
</dbReference>
<evidence type="ECO:0000256" key="1">
    <source>
        <dbReference type="SAM" id="SignalP"/>
    </source>
</evidence>
<keyword evidence="1" id="KW-0732">Signal</keyword>
<dbReference type="EMBL" id="RJVI01000002">
    <property type="protein sequence ID" value="ROR32772.1"/>
    <property type="molecule type" value="Genomic_DNA"/>
</dbReference>
<dbReference type="RefSeq" id="WP_123401676.1">
    <property type="nucleotide sequence ID" value="NZ_RJVI01000002.1"/>
</dbReference>
<reference evidence="3 4" key="1">
    <citation type="submission" date="2018-11" db="EMBL/GenBank/DDBJ databases">
        <title>Genomic Encyclopedia of Type Strains, Phase IV (KMG-IV): sequencing the most valuable type-strain genomes for metagenomic binning, comparative biology and taxonomic classification.</title>
        <authorList>
            <person name="Goeker M."/>
        </authorList>
    </citation>
    <scope>NUCLEOTIDE SEQUENCE [LARGE SCALE GENOMIC DNA]</scope>
    <source>
        <strain evidence="3 4">DSM 100275</strain>
    </source>
</reference>
<dbReference type="Gene3D" id="3.10.450.40">
    <property type="match status" value="1"/>
</dbReference>
<feature type="domain" description="PepSY" evidence="2">
    <location>
        <begin position="29"/>
        <end position="84"/>
    </location>
</feature>
<sequence>MTRPRHKPSPLRRRLAALVLVAAAAQAAPLTLEEAARAAARASGGRVLAAETVRRDGHAVYRIRVLTPEGRVRHLEVDPESGRIRPARTGRR</sequence>
<accession>A0A3N1Y563</accession>
<gene>
    <name evidence="3" type="ORF">EDC57_1983</name>
</gene>
<comment type="caution">
    <text evidence="3">The sequence shown here is derived from an EMBL/GenBank/DDBJ whole genome shotgun (WGS) entry which is preliminary data.</text>
</comment>
<protein>
    <submittedName>
        <fullName evidence="3">Peptidase YpeB-like protein</fullName>
    </submittedName>
</protein>
<evidence type="ECO:0000313" key="4">
    <source>
        <dbReference type="Proteomes" id="UP000276634"/>
    </source>
</evidence>
<dbReference type="Pfam" id="PF03413">
    <property type="entry name" value="PepSY"/>
    <property type="match status" value="1"/>
</dbReference>
<organism evidence="3 4">
    <name type="scientific">Inmirania thermothiophila</name>
    <dbReference type="NCBI Taxonomy" id="1750597"/>
    <lineage>
        <taxon>Bacteria</taxon>
        <taxon>Pseudomonadati</taxon>
        <taxon>Pseudomonadota</taxon>
        <taxon>Gammaproteobacteria</taxon>
        <taxon>Chromatiales</taxon>
        <taxon>Ectothiorhodospiraceae</taxon>
        <taxon>Inmirania</taxon>
    </lineage>
</organism>
<keyword evidence="4" id="KW-1185">Reference proteome</keyword>
<evidence type="ECO:0000313" key="3">
    <source>
        <dbReference type="EMBL" id="ROR32772.1"/>
    </source>
</evidence>
<dbReference type="Proteomes" id="UP000276634">
    <property type="component" value="Unassembled WGS sequence"/>
</dbReference>
<feature type="chain" id="PRO_5017967451" evidence="1">
    <location>
        <begin position="28"/>
        <end position="92"/>
    </location>
</feature>
<dbReference type="AlphaFoldDB" id="A0A3N1Y563"/>
<name>A0A3N1Y563_9GAMM</name>
<proteinExistence type="predicted"/>
<dbReference type="OrthoDB" id="5772157at2"/>
<evidence type="ECO:0000259" key="2">
    <source>
        <dbReference type="Pfam" id="PF03413"/>
    </source>
</evidence>